<feature type="coiled-coil region" evidence="1">
    <location>
        <begin position="262"/>
        <end position="289"/>
    </location>
</feature>
<keyword evidence="1" id="KW-0175">Coiled coil</keyword>
<gene>
    <name evidence="2" type="ORF">RT717_25690</name>
</gene>
<dbReference type="EMBL" id="CP136051">
    <property type="protein sequence ID" value="WOK06472.1"/>
    <property type="molecule type" value="Genomic_DNA"/>
</dbReference>
<dbReference type="RefSeq" id="WP_317489193.1">
    <property type="nucleotide sequence ID" value="NZ_CP136051.1"/>
</dbReference>
<proteinExistence type="predicted"/>
<evidence type="ECO:0000313" key="3">
    <source>
        <dbReference type="Proteomes" id="UP001302349"/>
    </source>
</evidence>
<dbReference type="Proteomes" id="UP001302349">
    <property type="component" value="Chromosome"/>
</dbReference>
<name>A0ABZ0ISB1_9BACT</name>
<protein>
    <submittedName>
        <fullName evidence="2">Peptidyl-prolyl cis-trans isomerase</fullName>
    </submittedName>
</protein>
<evidence type="ECO:0000256" key="1">
    <source>
        <dbReference type="SAM" id="Coils"/>
    </source>
</evidence>
<reference evidence="2 3" key="1">
    <citation type="journal article" date="2023" name="Microbiol. Resour. Announc.">
        <title>Complete Genome Sequence of Imperialibacter roseus strain P4T.</title>
        <authorList>
            <person name="Tizabi D.R."/>
            <person name="Bachvaroff T."/>
            <person name="Hill R.T."/>
        </authorList>
    </citation>
    <scope>NUCLEOTIDE SEQUENCE [LARGE SCALE GENOMIC DNA]</scope>
    <source>
        <strain evidence="2 3">P4T</strain>
    </source>
</reference>
<organism evidence="2 3">
    <name type="scientific">Imperialibacter roseus</name>
    <dbReference type="NCBI Taxonomy" id="1324217"/>
    <lineage>
        <taxon>Bacteria</taxon>
        <taxon>Pseudomonadati</taxon>
        <taxon>Bacteroidota</taxon>
        <taxon>Cytophagia</taxon>
        <taxon>Cytophagales</taxon>
        <taxon>Flammeovirgaceae</taxon>
        <taxon>Imperialibacter</taxon>
    </lineage>
</organism>
<sequence length="291" mass="34261">MKSKYLPLVLILSLLHSCEFIKLKSGEEANVQEIPVARVFDTYLYKADLTGIAPENLSPEDSVKLVEKYVDSWIKKQLMIAKASSKIEFNEAEIERKVLDYKYALMVHEFEKYEIGRRLNKEVSEQEIQTYYDDKFENFLLKQNIIKCLFVKIPKEAPRISRIRGLLRSYPDSDMEEIKSYCFRFAISSSLEDNAWLNFDEVVKSTPLATIPNKVQFLRDNSFVESSDDKFIYFIKLLEYKISDQVSPLEFIREDIANIILNKRKIELAKKLEEEIINEAQQNDEFEIYRN</sequence>
<dbReference type="GO" id="GO:0016853">
    <property type="term" value="F:isomerase activity"/>
    <property type="evidence" value="ECO:0007669"/>
    <property type="project" value="UniProtKB-KW"/>
</dbReference>
<evidence type="ECO:0000313" key="2">
    <source>
        <dbReference type="EMBL" id="WOK06472.1"/>
    </source>
</evidence>
<keyword evidence="3" id="KW-1185">Reference proteome</keyword>
<accession>A0ABZ0ISB1</accession>
<keyword evidence="2" id="KW-0413">Isomerase</keyword>